<organism evidence="5 6">
    <name type="scientific">Panicum virgatum</name>
    <name type="common">Blackwell switchgrass</name>
    <dbReference type="NCBI Taxonomy" id="38727"/>
    <lineage>
        <taxon>Eukaryota</taxon>
        <taxon>Viridiplantae</taxon>
        <taxon>Streptophyta</taxon>
        <taxon>Embryophyta</taxon>
        <taxon>Tracheophyta</taxon>
        <taxon>Spermatophyta</taxon>
        <taxon>Magnoliopsida</taxon>
        <taxon>Liliopsida</taxon>
        <taxon>Poales</taxon>
        <taxon>Poaceae</taxon>
        <taxon>PACMAD clade</taxon>
        <taxon>Panicoideae</taxon>
        <taxon>Panicodae</taxon>
        <taxon>Paniceae</taxon>
        <taxon>Panicinae</taxon>
        <taxon>Panicum</taxon>
        <taxon>Panicum sect. Hiantes</taxon>
    </lineage>
</organism>
<dbReference type="OrthoDB" id="687110at2759"/>
<proteinExistence type="predicted"/>
<evidence type="ECO:0000256" key="1">
    <source>
        <dbReference type="ARBA" id="ARBA00022448"/>
    </source>
</evidence>
<feature type="region of interest" description="Disordered" evidence="3">
    <location>
        <begin position="1"/>
        <end position="26"/>
    </location>
</feature>
<keyword evidence="6" id="KW-1185">Reference proteome</keyword>
<dbReference type="AlphaFoldDB" id="A0A8T0RW38"/>
<dbReference type="EMBL" id="CM029046">
    <property type="protein sequence ID" value="KAG2589285.1"/>
    <property type="molecule type" value="Genomic_DNA"/>
</dbReference>
<evidence type="ECO:0000313" key="6">
    <source>
        <dbReference type="Proteomes" id="UP000823388"/>
    </source>
</evidence>
<sequence length="1062" mass="119492">MARSPAPPAAEEEDREEAGAGCRGRPRHAVGEKVEVLLNEEDFRGARFEATVDARRPGSGGYEVVFSTLVAHHRGPLLREVMAAADVRPRPPPPPEREFKLFDLVEAYHDDGWWPGVVSGLLRKWRGEARYAVSLPLFREVLKLRASYVRPRREFVCGNWVDAQDELRGIPLYAEGSSVEVMCDEEKKGRAWMPATIIKIVGGISYAVSYGNKEDSMEVLNSCFIRPQPVFDKTKFEYELVTSAEVEVYQDGIWSVGVIEDICSYEPRRYKVRVKHHGNKDEDDYFLVSSMSLRPYSKWDSLEWRLCSSKKHARKRNDSVADYSEFSESGGDSDRYNSDYSPEFSTCSEFSDQCSSDYSPEFFTSDWDIDQYSYVPNKRVRKENVVKEELPLTHSLNLRQHTSKSSSMDTMHMETIPEKEATRVKQLESESIGFGFRVAKGEDKKLATSVMKKLMYTQCDEKGRCFLPKVHTKRKELHSASPFDDIVKTGSKSNCVDVIMISDDSGYGNSVEISDTSSSNPNRKKRRINLPYKELHSNHPVHQYQASHSASNLMQVQNHHHDLSLEVTRYSEEQARSCILSDSLFPQESSQDPSHEDGRQLIPLSGCLVQGLLRINETKEPELDGLDNLHLETAMMSIGDATSDGESHETCHKVAAVKSWMAGASEEANQKTDNQSCGGAFPIGKLEPCSSVQQEVKEAPNDPKMEIRTEQSFMPSKEVNLLCIEAPNDNKMEINNKRTDIYPKKDAALPTGVLESSLTGQHGVKADHLCIQAPKDNKMEIKNERTGMSLEAAEGFHLETCTNSVMIADESHPQCNALSQNSFNELQVSISEKSAGPSSVHPCMMMDLSKFMPLPVSSSRSIGTVFSTSSLLLMPVHKLEIFERLPQIPHFCEVQKCPPEFREGKALGLMIAFANMAESIKNMRIQDEARLYQEKMNSLLALEEDGFEVGPLKVRLHNLLCSRNRQINLKNRKANLEKEILEMEAVNCGLEQQVKFLDMCILGMEEHKYKEMKASVSMQKEATCSSISKLQLELHQVEESLASVEADFCSIAAAPWQSDVGS</sequence>
<dbReference type="InterPro" id="IPR007930">
    <property type="entry name" value="DUF724"/>
</dbReference>
<dbReference type="Proteomes" id="UP000823388">
    <property type="component" value="Chromosome 5N"/>
</dbReference>
<comment type="caution">
    <text evidence="5">The sequence shown here is derived from an EMBL/GenBank/DDBJ whole genome shotgun (WGS) entry which is preliminary data.</text>
</comment>
<feature type="domain" description="Agenet" evidence="4">
    <location>
        <begin position="171"/>
        <end position="233"/>
    </location>
</feature>
<evidence type="ECO:0000256" key="2">
    <source>
        <dbReference type="ARBA" id="ARBA00022604"/>
    </source>
</evidence>
<evidence type="ECO:0000259" key="4">
    <source>
        <dbReference type="SMART" id="SM00743"/>
    </source>
</evidence>
<dbReference type="CDD" id="cd20406">
    <property type="entry name" value="Tudor_Agenet_AtDUF_rpt2_4"/>
    <property type="match status" value="1"/>
</dbReference>
<keyword evidence="2" id="KW-0341">Growth regulation</keyword>
<dbReference type="SMART" id="SM00743">
    <property type="entry name" value="Agenet"/>
    <property type="match status" value="3"/>
</dbReference>
<gene>
    <name evidence="5" type="ORF">PVAP13_5NG245100</name>
</gene>
<keyword evidence="1" id="KW-0813">Transport</keyword>
<name>A0A8T0RW38_PANVG</name>
<evidence type="ECO:0000256" key="3">
    <source>
        <dbReference type="SAM" id="MobiDB-lite"/>
    </source>
</evidence>
<evidence type="ECO:0000313" key="5">
    <source>
        <dbReference type="EMBL" id="KAG2589285.1"/>
    </source>
</evidence>
<protein>
    <recommendedName>
        <fullName evidence="4">Agenet domain-containing protein</fullName>
    </recommendedName>
</protein>
<accession>A0A8T0RW38</accession>
<dbReference type="InterPro" id="IPR008395">
    <property type="entry name" value="Agenet-like_dom"/>
</dbReference>
<dbReference type="Pfam" id="PF05266">
    <property type="entry name" value="DUF724"/>
    <property type="match status" value="1"/>
</dbReference>
<dbReference type="PANTHER" id="PTHR31917:SF150">
    <property type="entry name" value="OS01G0556800 PROTEIN"/>
    <property type="match status" value="1"/>
</dbReference>
<reference evidence="5" key="1">
    <citation type="submission" date="2020-05" db="EMBL/GenBank/DDBJ databases">
        <title>WGS assembly of Panicum virgatum.</title>
        <authorList>
            <person name="Lovell J.T."/>
            <person name="Jenkins J."/>
            <person name="Shu S."/>
            <person name="Juenger T.E."/>
            <person name="Schmutz J."/>
        </authorList>
    </citation>
    <scope>NUCLEOTIDE SEQUENCE</scope>
    <source>
        <strain evidence="5">AP13</strain>
    </source>
</reference>
<dbReference type="InterPro" id="IPR014002">
    <property type="entry name" value="Agenet_dom_plant"/>
</dbReference>
<dbReference type="PANTHER" id="PTHR31917">
    <property type="entry name" value="AGENET DOMAIN-CONTAINING PROTEIN-RELATED"/>
    <property type="match status" value="1"/>
</dbReference>
<feature type="domain" description="Agenet" evidence="4">
    <location>
        <begin position="26"/>
        <end position="95"/>
    </location>
</feature>
<feature type="domain" description="Agenet" evidence="4">
    <location>
        <begin position="97"/>
        <end position="157"/>
    </location>
</feature>
<dbReference type="Pfam" id="PF05641">
    <property type="entry name" value="Agenet"/>
    <property type="match status" value="2"/>
</dbReference>